<reference evidence="1 2" key="1">
    <citation type="submission" date="2014-03" db="EMBL/GenBank/DDBJ databases">
        <title>Draft genome of the hookworm Oesophagostomum dentatum.</title>
        <authorList>
            <person name="Mitreva M."/>
        </authorList>
    </citation>
    <scope>NUCLEOTIDE SEQUENCE [LARGE SCALE GENOMIC DNA]</scope>
    <source>
        <strain evidence="1 2">OD-Hann</strain>
    </source>
</reference>
<gene>
    <name evidence="1" type="ORF">OESDEN_09256</name>
</gene>
<sequence length="36" mass="4220">MSLSTGSIPSFKERRPFPIYCPLFYNMYWGFNAAQV</sequence>
<proteinExistence type="predicted"/>
<protein>
    <submittedName>
        <fullName evidence="1">Uncharacterized protein</fullName>
    </submittedName>
</protein>
<dbReference type="AlphaFoldDB" id="A0A0B1T018"/>
<evidence type="ECO:0000313" key="2">
    <source>
        <dbReference type="Proteomes" id="UP000053660"/>
    </source>
</evidence>
<dbReference type="Proteomes" id="UP000053660">
    <property type="component" value="Unassembled WGS sequence"/>
</dbReference>
<dbReference type="EMBL" id="KN552563">
    <property type="protein sequence ID" value="KHJ90888.1"/>
    <property type="molecule type" value="Genomic_DNA"/>
</dbReference>
<name>A0A0B1T018_OESDE</name>
<evidence type="ECO:0000313" key="1">
    <source>
        <dbReference type="EMBL" id="KHJ90888.1"/>
    </source>
</evidence>
<accession>A0A0B1T018</accession>
<keyword evidence="2" id="KW-1185">Reference proteome</keyword>
<organism evidence="1 2">
    <name type="scientific">Oesophagostomum dentatum</name>
    <name type="common">Nodular worm</name>
    <dbReference type="NCBI Taxonomy" id="61180"/>
    <lineage>
        <taxon>Eukaryota</taxon>
        <taxon>Metazoa</taxon>
        <taxon>Ecdysozoa</taxon>
        <taxon>Nematoda</taxon>
        <taxon>Chromadorea</taxon>
        <taxon>Rhabditida</taxon>
        <taxon>Rhabditina</taxon>
        <taxon>Rhabditomorpha</taxon>
        <taxon>Strongyloidea</taxon>
        <taxon>Strongylidae</taxon>
        <taxon>Oesophagostomum</taxon>
    </lineage>
</organism>